<keyword evidence="2" id="KW-1185">Reference proteome</keyword>
<dbReference type="Proteomes" id="UP000268162">
    <property type="component" value="Unassembled WGS sequence"/>
</dbReference>
<organism evidence="1 2">
    <name type="scientific">Dimargaris cristalligena</name>
    <dbReference type="NCBI Taxonomy" id="215637"/>
    <lineage>
        <taxon>Eukaryota</taxon>
        <taxon>Fungi</taxon>
        <taxon>Fungi incertae sedis</taxon>
        <taxon>Zoopagomycota</taxon>
        <taxon>Kickxellomycotina</taxon>
        <taxon>Dimargaritomycetes</taxon>
        <taxon>Dimargaritales</taxon>
        <taxon>Dimargaritaceae</taxon>
        <taxon>Dimargaris</taxon>
    </lineage>
</organism>
<accession>A0A4V1J3V5</accession>
<evidence type="ECO:0000313" key="1">
    <source>
        <dbReference type="EMBL" id="RKP33379.1"/>
    </source>
</evidence>
<evidence type="ECO:0000313" key="2">
    <source>
        <dbReference type="Proteomes" id="UP000268162"/>
    </source>
</evidence>
<sequence>MGWPKREYTTPRAFYSQLVPLLFVLLARRGHVAKPRDLIQQWSGRGIDKDTVLLIQFFVIMVLEFGTVDLRDWAIERIQSQLEACLMNSQKCAEMLGYTHVARELEHVWDSLAYRPTWSECFRGLGMDRTIVVNKPKNGSTARVTMLVCKSTFVNLDQDGKNALLPTKYTKEQWTDPRTKNTD</sequence>
<reference evidence="2" key="1">
    <citation type="journal article" date="2018" name="Nat. Microbiol.">
        <title>Leveraging single-cell genomics to expand the fungal tree of life.</title>
        <authorList>
            <person name="Ahrendt S.R."/>
            <person name="Quandt C.A."/>
            <person name="Ciobanu D."/>
            <person name="Clum A."/>
            <person name="Salamov A."/>
            <person name="Andreopoulos B."/>
            <person name="Cheng J.F."/>
            <person name="Woyke T."/>
            <person name="Pelin A."/>
            <person name="Henrissat B."/>
            <person name="Reynolds N.K."/>
            <person name="Benny G.L."/>
            <person name="Smith M.E."/>
            <person name="James T.Y."/>
            <person name="Grigoriev I.V."/>
        </authorList>
    </citation>
    <scope>NUCLEOTIDE SEQUENCE [LARGE SCALE GENOMIC DNA]</scope>
    <source>
        <strain evidence="2">RSA 468</strain>
    </source>
</reference>
<gene>
    <name evidence="1" type="ORF">BJ085DRAFT_37024</name>
</gene>
<proteinExistence type="predicted"/>
<dbReference type="AlphaFoldDB" id="A0A4V1J3V5"/>
<dbReference type="EMBL" id="ML003958">
    <property type="protein sequence ID" value="RKP33379.1"/>
    <property type="molecule type" value="Genomic_DNA"/>
</dbReference>
<name>A0A4V1J3V5_9FUNG</name>
<protein>
    <submittedName>
        <fullName evidence="1">Uncharacterized protein</fullName>
    </submittedName>
</protein>